<name>A0A7C8MAV5_9PLEO</name>
<proteinExistence type="predicted"/>
<dbReference type="EMBL" id="JAADJZ010000010">
    <property type="protein sequence ID" value="KAF2872055.1"/>
    <property type="molecule type" value="Genomic_DNA"/>
</dbReference>
<gene>
    <name evidence="2" type="ORF">BDV95DRAFT_635738</name>
</gene>
<evidence type="ECO:0000313" key="3">
    <source>
        <dbReference type="Proteomes" id="UP000481861"/>
    </source>
</evidence>
<keyword evidence="3" id="KW-1185">Reference proteome</keyword>
<feature type="region of interest" description="Disordered" evidence="1">
    <location>
        <begin position="76"/>
        <end position="114"/>
    </location>
</feature>
<comment type="caution">
    <text evidence="2">The sequence shown here is derived from an EMBL/GenBank/DDBJ whole genome shotgun (WGS) entry which is preliminary data.</text>
</comment>
<feature type="region of interest" description="Disordered" evidence="1">
    <location>
        <begin position="1"/>
        <end position="50"/>
    </location>
</feature>
<evidence type="ECO:0000256" key="1">
    <source>
        <dbReference type="SAM" id="MobiDB-lite"/>
    </source>
</evidence>
<evidence type="ECO:0000313" key="2">
    <source>
        <dbReference type="EMBL" id="KAF2872055.1"/>
    </source>
</evidence>
<sequence length="231" mass="23799">MAAQPPSAIDERGGGTRTPGLIRANAPGSGEALRTPPRSSQASRDISPHRTPGLSALWSLSVCSSIATGVISAQRGAPIGAQPPDSGASVQPPNKSSSERSGTSPTSLLRFDLRTSWNRDGHSARRHRACPSPRPVLGRWPLGSGVTCRPKRIQDPSRVSRVYPANPGPYSLVGAGDAGGLPCYTSLSTQGGSLTLSCLLCGTTTWAIDVAAIAPGSEDRAAKFPGVEARG</sequence>
<protein>
    <submittedName>
        <fullName evidence="2">Uncharacterized protein</fullName>
    </submittedName>
</protein>
<dbReference type="Proteomes" id="UP000481861">
    <property type="component" value="Unassembled WGS sequence"/>
</dbReference>
<dbReference type="AlphaFoldDB" id="A0A7C8MAV5"/>
<accession>A0A7C8MAV5</accession>
<organism evidence="2 3">
    <name type="scientific">Massariosphaeria phaeospora</name>
    <dbReference type="NCBI Taxonomy" id="100035"/>
    <lineage>
        <taxon>Eukaryota</taxon>
        <taxon>Fungi</taxon>
        <taxon>Dikarya</taxon>
        <taxon>Ascomycota</taxon>
        <taxon>Pezizomycotina</taxon>
        <taxon>Dothideomycetes</taxon>
        <taxon>Pleosporomycetidae</taxon>
        <taxon>Pleosporales</taxon>
        <taxon>Pleosporales incertae sedis</taxon>
        <taxon>Massariosphaeria</taxon>
    </lineage>
</organism>
<reference evidence="2 3" key="1">
    <citation type="submission" date="2020-01" db="EMBL/GenBank/DDBJ databases">
        <authorList>
            <consortium name="DOE Joint Genome Institute"/>
            <person name="Haridas S."/>
            <person name="Albert R."/>
            <person name="Binder M."/>
            <person name="Bloem J."/>
            <person name="Labutti K."/>
            <person name="Salamov A."/>
            <person name="Andreopoulos B."/>
            <person name="Baker S.E."/>
            <person name="Barry K."/>
            <person name="Bills G."/>
            <person name="Bluhm B.H."/>
            <person name="Cannon C."/>
            <person name="Castanera R."/>
            <person name="Culley D.E."/>
            <person name="Daum C."/>
            <person name="Ezra D."/>
            <person name="Gonzalez J.B."/>
            <person name="Henrissat B."/>
            <person name="Kuo A."/>
            <person name="Liang C."/>
            <person name="Lipzen A."/>
            <person name="Lutzoni F."/>
            <person name="Magnuson J."/>
            <person name="Mondo S."/>
            <person name="Nolan M."/>
            <person name="Ohm R."/>
            <person name="Pangilinan J."/>
            <person name="Park H.-J.H."/>
            <person name="Ramirez L."/>
            <person name="Alfaro M."/>
            <person name="Sun H."/>
            <person name="Tritt A."/>
            <person name="Yoshinaga Y."/>
            <person name="Zwiers L.-H.L."/>
            <person name="Turgeon B.G."/>
            <person name="Goodwin S.B."/>
            <person name="Spatafora J.W."/>
            <person name="Crous P.W."/>
            <person name="Grigoriev I.V."/>
        </authorList>
    </citation>
    <scope>NUCLEOTIDE SEQUENCE [LARGE SCALE GENOMIC DNA]</scope>
    <source>
        <strain evidence="2 3">CBS 611.86</strain>
    </source>
</reference>